<gene>
    <name evidence="2" type="ORF">BEN51_05150</name>
</gene>
<evidence type="ECO:0000313" key="2">
    <source>
        <dbReference type="EMBL" id="ASW42876.1"/>
    </source>
</evidence>
<dbReference type="PANTHER" id="PTHR34385:SF1">
    <property type="entry name" value="PEPTIDOGLYCAN L-ALANYL-D-GLUTAMATE ENDOPEPTIDASE CWLK"/>
    <property type="match status" value="1"/>
</dbReference>
<feature type="domain" description="D-alanyl-D-alanine carboxypeptidase-like core" evidence="1">
    <location>
        <begin position="94"/>
        <end position="221"/>
    </location>
</feature>
<name>A0A343JBG8_9CLOT</name>
<dbReference type="KEGG" id="cia:BEN51_05150"/>
<dbReference type="SUPFAM" id="SSF55166">
    <property type="entry name" value="Hedgehog/DD-peptidase"/>
    <property type="match status" value="1"/>
</dbReference>
<reference evidence="2 3" key="1">
    <citation type="submission" date="2016-08" db="EMBL/GenBank/DDBJ databases">
        <title>Complete Genome Sequence Of The Indigo Reducing Clostridium isatidis DSM15098.</title>
        <authorList>
            <person name="Little G.T."/>
            <person name="Minton N.P."/>
        </authorList>
    </citation>
    <scope>NUCLEOTIDE SEQUENCE [LARGE SCALE GENOMIC DNA]</scope>
    <source>
        <strain evidence="2 3">DSM 15098</strain>
    </source>
</reference>
<organism evidence="2 3">
    <name type="scientific">Clostridium isatidis</name>
    <dbReference type="NCBI Taxonomy" id="182773"/>
    <lineage>
        <taxon>Bacteria</taxon>
        <taxon>Bacillati</taxon>
        <taxon>Bacillota</taxon>
        <taxon>Clostridia</taxon>
        <taxon>Eubacteriales</taxon>
        <taxon>Clostridiaceae</taxon>
        <taxon>Clostridium</taxon>
    </lineage>
</organism>
<dbReference type="AlphaFoldDB" id="A0A343JBG8"/>
<dbReference type="InterPro" id="IPR009045">
    <property type="entry name" value="Zn_M74/Hedgehog-like"/>
</dbReference>
<dbReference type="RefSeq" id="WP_119865015.1">
    <property type="nucleotide sequence ID" value="NZ_CP016786.1"/>
</dbReference>
<dbReference type="Gene3D" id="3.30.1380.10">
    <property type="match status" value="1"/>
</dbReference>
<dbReference type="CDD" id="cd14852">
    <property type="entry name" value="LD-carboxypeptidase"/>
    <property type="match status" value="1"/>
</dbReference>
<dbReference type="Pfam" id="PF02557">
    <property type="entry name" value="VanY"/>
    <property type="match status" value="1"/>
</dbReference>
<dbReference type="InterPro" id="IPR003709">
    <property type="entry name" value="VanY-like_core_dom"/>
</dbReference>
<dbReference type="EMBL" id="CP016786">
    <property type="protein sequence ID" value="ASW42876.1"/>
    <property type="molecule type" value="Genomic_DNA"/>
</dbReference>
<dbReference type="PANTHER" id="PTHR34385">
    <property type="entry name" value="D-ALANYL-D-ALANINE CARBOXYPEPTIDASE"/>
    <property type="match status" value="1"/>
</dbReference>
<evidence type="ECO:0000313" key="3">
    <source>
        <dbReference type="Proteomes" id="UP000264883"/>
    </source>
</evidence>
<dbReference type="OrthoDB" id="9792074at2"/>
<dbReference type="InterPro" id="IPR058193">
    <property type="entry name" value="VanY/YodJ_core_dom"/>
</dbReference>
<dbReference type="GO" id="GO:0006508">
    <property type="term" value="P:proteolysis"/>
    <property type="evidence" value="ECO:0007669"/>
    <property type="project" value="InterPro"/>
</dbReference>
<proteinExistence type="predicted"/>
<protein>
    <recommendedName>
        <fullName evidence="1">D-alanyl-D-alanine carboxypeptidase-like core domain-containing protein</fullName>
    </recommendedName>
</protein>
<accession>A0A343JBG8</accession>
<dbReference type="Proteomes" id="UP000264883">
    <property type="component" value="Chromosome"/>
</dbReference>
<evidence type="ECO:0000259" key="1">
    <source>
        <dbReference type="Pfam" id="PF02557"/>
    </source>
</evidence>
<dbReference type="GO" id="GO:0008233">
    <property type="term" value="F:peptidase activity"/>
    <property type="evidence" value="ECO:0007669"/>
    <property type="project" value="InterPro"/>
</dbReference>
<dbReference type="InterPro" id="IPR052179">
    <property type="entry name" value="DD-CPase-like"/>
</dbReference>
<sequence>MAKKNKSIRIFSILILLGAIFFIFSDDIIRYFNIWNNKQSKISEKENSFNNISLNNSMNNNKQNILLVNKEYGLEKGYEPDDLEAIQVNSNKEILLRKEASENLKRMFKDAEKEGIYLLAVSGYRSYEYQEDVYTTEVFNRGEEYADKYVAKPGYSEHQTGLAVDVLAENYTDMDINFENTEECRWLHNNMYKYGFILRYIKGKEDITGYSYEPWHIRYVGIEHSNKIKEKGVCLEEYLGK</sequence>
<keyword evidence="3" id="KW-1185">Reference proteome</keyword>